<feature type="domain" description="Cytochrome c" evidence="8">
    <location>
        <begin position="10"/>
        <end position="101"/>
    </location>
</feature>
<dbReference type="SUPFAM" id="SSF46626">
    <property type="entry name" value="Cytochrome c"/>
    <property type="match status" value="1"/>
</dbReference>
<dbReference type="InterPro" id="IPR002324">
    <property type="entry name" value="Cyt_c_ID"/>
</dbReference>
<dbReference type="PRINTS" id="PR00606">
    <property type="entry name" value="CYTCHROMECID"/>
</dbReference>
<sequence length="101" mass="10444">MKQLLIALAALLSFGAQAAELDDAMNKAGCMACHAKDKKIVGPSFKDIAAKYKGQDVVAKLSEKVRKGGAGTFGPVPMAPVGPDKISDADLKSAVESILKS</sequence>
<evidence type="ECO:0000256" key="6">
    <source>
        <dbReference type="PROSITE-ProRule" id="PRU00433"/>
    </source>
</evidence>
<comment type="caution">
    <text evidence="9">The sequence shown here is derived from an EMBL/GenBank/DDBJ whole genome shotgun (WGS) entry which is preliminary data.</text>
</comment>
<gene>
    <name evidence="9" type="ORF">PRZ03_06775</name>
</gene>
<proteinExistence type="predicted"/>
<dbReference type="RefSeq" id="WP_263533113.1">
    <property type="nucleotide sequence ID" value="NZ_JAQQXT010000003.1"/>
</dbReference>
<evidence type="ECO:0000256" key="7">
    <source>
        <dbReference type="SAM" id="SignalP"/>
    </source>
</evidence>
<dbReference type="Pfam" id="PF00034">
    <property type="entry name" value="Cytochrom_C"/>
    <property type="match status" value="1"/>
</dbReference>
<protein>
    <submittedName>
        <fullName evidence="9">Cytochrome C</fullName>
    </submittedName>
</protein>
<organism evidence="9 10">
    <name type="scientific">Roseateles albus</name>
    <dbReference type="NCBI Taxonomy" id="2987525"/>
    <lineage>
        <taxon>Bacteria</taxon>
        <taxon>Pseudomonadati</taxon>
        <taxon>Pseudomonadota</taxon>
        <taxon>Betaproteobacteria</taxon>
        <taxon>Burkholderiales</taxon>
        <taxon>Sphaerotilaceae</taxon>
        <taxon>Roseateles</taxon>
    </lineage>
</organism>
<evidence type="ECO:0000256" key="4">
    <source>
        <dbReference type="ARBA" id="ARBA00022982"/>
    </source>
</evidence>
<reference evidence="9 10" key="1">
    <citation type="submission" date="2022-10" db="EMBL/GenBank/DDBJ databases">
        <title>Paucibacter sp. hw1 Genome sequencing.</title>
        <authorList>
            <person name="Park S."/>
        </authorList>
    </citation>
    <scope>NUCLEOTIDE SEQUENCE [LARGE SCALE GENOMIC DNA]</scope>
    <source>
        <strain evidence="10">hw1</strain>
    </source>
</reference>
<dbReference type="InterPro" id="IPR009056">
    <property type="entry name" value="Cyt_c-like_dom"/>
</dbReference>
<evidence type="ECO:0000256" key="2">
    <source>
        <dbReference type="ARBA" id="ARBA00022617"/>
    </source>
</evidence>
<evidence type="ECO:0000313" key="9">
    <source>
        <dbReference type="EMBL" id="MDC8771269.1"/>
    </source>
</evidence>
<name>A0ABT5KCT1_9BURK</name>
<dbReference type="InterPro" id="IPR036909">
    <property type="entry name" value="Cyt_c-like_dom_sf"/>
</dbReference>
<dbReference type="Proteomes" id="UP001221189">
    <property type="component" value="Unassembled WGS sequence"/>
</dbReference>
<evidence type="ECO:0000256" key="5">
    <source>
        <dbReference type="ARBA" id="ARBA00023004"/>
    </source>
</evidence>
<keyword evidence="7" id="KW-0732">Signal</keyword>
<evidence type="ECO:0000256" key="3">
    <source>
        <dbReference type="ARBA" id="ARBA00022723"/>
    </source>
</evidence>
<feature type="chain" id="PRO_5045330606" evidence="7">
    <location>
        <begin position="19"/>
        <end position="101"/>
    </location>
</feature>
<keyword evidence="5 6" id="KW-0408">Iron</keyword>
<evidence type="ECO:0000259" key="8">
    <source>
        <dbReference type="PROSITE" id="PS51007"/>
    </source>
</evidence>
<keyword evidence="10" id="KW-1185">Reference proteome</keyword>
<dbReference type="EMBL" id="JAQQXT010000003">
    <property type="protein sequence ID" value="MDC8771269.1"/>
    <property type="molecule type" value="Genomic_DNA"/>
</dbReference>
<evidence type="ECO:0000256" key="1">
    <source>
        <dbReference type="ARBA" id="ARBA00022448"/>
    </source>
</evidence>
<feature type="signal peptide" evidence="7">
    <location>
        <begin position="1"/>
        <end position="18"/>
    </location>
</feature>
<keyword evidence="2 6" id="KW-0349">Heme</keyword>
<accession>A0ABT5KCT1</accession>
<dbReference type="Gene3D" id="1.10.760.10">
    <property type="entry name" value="Cytochrome c-like domain"/>
    <property type="match status" value="1"/>
</dbReference>
<keyword evidence="1" id="KW-0813">Transport</keyword>
<keyword evidence="3 6" id="KW-0479">Metal-binding</keyword>
<evidence type="ECO:0000313" key="10">
    <source>
        <dbReference type="Proteomes" id="UP001221189"/>
    </source>
</evidence>
<keyword evidence="4" id="KW-0249">Electron transport</keyword>
<dbReference type="PROSITE" id="PS51007">
    <property type="entry name" value="CYTC"/>
    <property type="match status" value="1"/>
</dbReference>